<keyword evidence="2" id="KW-0378">Hydrolase</keyword>
<evidence type="ECO:0000313" key="3">
    <source>
        <dbReference type="Proteomes" id="UP001196301"/>
    </source>
</evidence>
<reference evidence="2 3" key="1">
    <citation type="submission" date="2021-06" db="EMBL/GenBank/DDBJ databases">
        <authorList>
            <person name="Sun Q."/>
            <person name="Li D."/>
        </authorList>
    </citation>
    <scope>NUCLEOTIDE SEQUENCE [LARGE SCALE GENOMIC DNA]</scope>
    <source>
        <strain evidence="2 3">N19</strain>
    </source>
</reference>
<dbReference type="Pfam" id="PF01261">
    <property type="entry name" value="AP_endonuc_2"/>
    <property type="match status" value="1"/>
</dbReference>
<dbReference type="GO" id="GO:0004519">
    <property type="term" value="F:endonuclease activity"/>
    <property type="evidence" value="ECO:0007669"/>
    <property type="project" value="UniProtKB-KW"/>
</dbReference>
<gene>
    <name evidence="2" type="ORF">KQI20_04635</name>
</gene>
<dbReference type="EMBL" id="JAHLOQ010000008">
    <property type="protein sequence ID" value="MBU5335721.1"/>
    <property type="molecule type" value="Genomic_DNA"/>
</dbReference>
<feature type="domain" description="Xylose isomerase-like TIM barrel" evidence="1">
    <location>
        <begin position="39"/>
        <end position="238"/>
    </location>
</feature>
<proteinExistence type="predicted"/>
<dbReference type="Proteomes" id="UP001196301">
    <property type="component" value="Unassembled WGS sequence"/>
</dbReference>
<dbReference type="InterPro" id="IPR013022">
    <property type="entry name" value="Xyl_isomerase-like_TIM-brl"/>
</dbReference>
<protein>
    <submittedName>
        <fullName evidence="2">Endonuclease</fullName>
    </submittedName>
</protein>
<accession>A0ABS6DV63</accession>
<sequence length="249" mass="29419">MKIGISALKFNLKQALDICAKNQKITHIEIGIDNLEDIQTLKEYKDEIEKLNLSISIHLPMELNTCEDIEYIRNSWIDFICEMDDILSCDFDIKYYNAHLGYIMSSRLDKNRQKYLNNTVKFLNNKKLKQKLNKRIISIENTYSKRGDFSNVGNNIDDFNYIFNNIENNNVYFCYDTGHDLINPSNYNELSYKTKIIHFSDNNGLEDLHLGYTKGILDEQIFKKIEKINPEYLILEIDFDDIENTLKYF</sequence>
<evidence type="ECO:0000313" key="2">
    <source>
        <dbReference type="EMBL" id="MBU5335721.1"/>
    </source>
</evidence>
<keyword evidence="3" id="KW-1185">Reference proteome</keyword>
<organism evidence="2 3">
    <name type="scientific">Intestinibacter bartlettii</name>
    <dbReference type="NCBI Taxonomy" id="261299"/>
    <lineage>
        <taxon>Bacteria</taxon>
        <taxon>Bacillati</taxon>
        <taxon>Bacillota</taxon>
        <taxon>Clostridia</taxon>
        <taxon>Peptostreptococcales</taxon>
        <taxon>Peptostreptococcaceae</taxon>
        <taxon>Intestinibacter</taxon>
    </lineage>
</organism>
<keyword evidence="2" id="KW-0540">Nuclease</keyword>
<keyword evidence="2" id="KW-0255">Endonuclease</keyword>
<dbReference type="RefSeq" id="WP_216568860.1">
    <property type="nucleotide sequence ID" value="NZ_JAHLOQ010000008.1"/>
</dbReference>
<evidence type="ECO:0000259" key="1">
    <source>
        <dbReference type="Pfam" id="PF01261"/>
    </source>
</evidence>
<name>A0ABS6DV63_9FIRM</name>
<comment type="caution">
    <text evidence="2">The sequence shown here is derived from an EMBL/GenBank/DDBJ whole genome shotgun (WGS) entry which is preliminary data.</text>
</comment>